<dbReference type="Proteomes" id="UP001408789">
    <property type="component" value="Unassembled WGS sequence"/>
</dbReference>
<evidence type="ECO:0000313" key="4">
    <source>
        <dbReference type="Proteomes" id="UP001408789"/>
    </source>
</evidence>
<comment type="caution">
    <text evidence="3">The sequence shown here is derived from an EMBL/GenBank/DDBJ whole genome shotgun (WGS) entry which is preliminary data.</text>
</comment>
<sequence>MLSRKLLSKMTSSERESLFVKWGIDLESKNRRFQLAQLLWTKTDDIEHVKESADIVAKLVGYVEPNTTPMELFSLSVAPKQESEGFFSNWRNALSLLRY</sequence>
<reference evidence="3 4" key="1">
    <citation type="submission" date="2024-04" db="EMBL/GenBank/DDBJ databases">
        <title>The reference genome of an endangered Asteraceae, Deinandra increscens subsp. villosa, native to the Central Coast of California.</title>
        <authorList>
            <person name="Guilliams M."/>
            <person name="Hasenstab-Lehman K."/>
            <person name="Meyer R."/>
            <person name="Mcevoy S."/>
        </authorList>
    </citation>
    <scope>NUCLEOTIDE SEQUENCE [LARGE SCALE GENOMIC DNA]</scope>
    <source>
        <tissue evidence="3">Leaf</tissue>
    </source>
</reference>
<dbReference type="InterPro" id="IPR021881">
    <property type="entry name" value="NACK_C"/>
</dbReference>
<feature type="domain" description="NPK1-activating kinesin-like protein C-terminal" evidence="2">
    <location>
        <begin position="1"/>
        <end position="79"/>
    </location>
</feature>
<evidence type="ECO:0000313" key="3">
    <source>
        <dbReference type="EMBL" id="KAK9048176.1"/>
    </source>
</evidence>
<protein>
    <recommendedName>
        <fullName evidence="2">NPK1-activating kinesin-like protein C-terminal domain-containing protein</fullName>
    </recommendedName>
</protein>
<keyword evidence="1" id="KW-0493">Microtubule</keyword>
<accession>A0AAP0C2S6</accession>
<name>A0AAP0C2S6_9ASTR</name>
<gene>
    <name evidence="3" type="ORF">SSX86_032861</name>
</gene>
<dbReference type="AlphaFoldDB" id="A0AAP0C2S6"/>
<organism evidence="3 4">
    <name type="scientific">Deinandra increscens subsp. villosa</name>
    <dbReference type="NCBI Taxonomy" id="3103831"/>
    <lineage>
        <taxon>Eukaryota</taxon>
        <taxon>Viridiplantae</taxon>
        <taxon>Streptophyta</taxon>
        <taxon>Embryophyta</taxon>
        <taxon>Tracheophyta</taxon>
        <taxon>Spermatophyta</taxon>
        <taxon>Magnoliopsida</taxon>
        <taxon>eudicotyledons</taxon>
        <taxon>Gunneridae</taxon>
        <taxon>Pentapetalae</taxon>
        <taxon>asterids</taxon>
        <taxon>campanulids</taxon>
        <taxon>Asterales</taxon>
        <taxon>Asteraceae</taxon>
        <taxon>Asteroideae</taxon>
        <taxon>Heliantheae alliance</taxon>
        <taxon>Madieae</taxon>
        <taxon>Madiinae</taxon>
        <taxon>Deinandra</taxon>
    </lineage>
</organism>
<evidence type="ECO:0000259" key="2">
    <source>
        <dbReference type="Pfam" id="PF11995"/>
    </source>
</evidence>
<evidence type="ECO:0000256" key="1">
    <source>
        <dbReference type="ARBA" id="ARBA00022701"/>
    </source>
</evidence>
<dbReference type="GO" id="GO:0005874">
    <property type="term" value="C:microtubule"/>
    <property type="evidence" value="ECO:0007669"/>
    <property type="project" value="UniProtKB-KW"/>
</dbReference>
<proteinExistence type="predicted"/>
<dbReference type="EMBL" id="JBCNJP010014618">
    <property type="protein sequence ID" value="KAK9048176.1"/>
    <property type="molecule type" value="Genomic_DNA"/>
</dbReference>
<keyword evidence="4" id="KW-1185">Reference proteome</keyword>
<dbReference type="Pfam" id="PF11995">
    <property type="entry name" value="DUF3490"/>
    <property type="match status" value="1"/>
</dbReference>